<dbReference type="AlphaFoldDB" id="A0A1F5YUQ8"/>
<sequence>MAILKSKKIKNSSNPYLTGAVTGLLAGFLLFVLIPQLIRRSPITLRGLSSPYNNQVTPTPVSTITSDQTTKQVLPEKYNLGVSFGSTVKKLVEAGAIDKEKFLALYQGRGGLPEELIKLLDEESDQKITVTSDNSGIILNLLWPLGIANKTKTLSGGPMGKEYGNQAGNFASTGGWTLGMEDGGKLFNRFPILSLTDDQETLVTEIAQNIYRPCCGNSTYFPDCNHGAAMLGFIELAVAQGMPKEEIYKKALVLNSYWFPQTYVELATYFKSKDGTDWNKVDPKVALGTQYSSGQGYSAINKELQSKGLLPKVEGGGGCGV</sequence>
<evidence type="ECO:0000313" key="1">
    <source>
        <dbReference type="EMBL" id="OGG03834.1"/>
    </source>
</evidence>
<comment type="caution">
    <text evidence="1">The sequence shown here is derived from an EMBL/GenBank/DDBJ whole genome shotgun (WGS) entry which is preliminary data.</text>
</comment>
<accession>A0A1F5YUQ8</accession>
<name>A0A1F5YUQ8_9BACT</name>
<organism evidence="1 2">
    <name type="scientific">Candidatus Gottesmanbacteria bacterium RBG_16_37_8</name>
    <dbReference type="NCBI Taxonomy" id="1798371"/>
    <lineage>
        <taxon>Bacteria</taxon>
        <taxon>Candidatus Gottesmaniibacteriota</taxon>
    </lineage>
</organism>
<evidence type="ECO:0000313" key="2">
    <source>
        <dbReference type="Proteomes" id="UP000176665"/>
    </source>
</evidence>
<dbReference type="EMBL" id="MFJA01000012">
    <property type="protein sequence ID" value="OGG03834.1"/>
    <property type="molecule type" value="Genomic_DNA"/>
</dbReference>
<dbReference type="Proteomes" id="UP000176665">
    <property type="component" value="Unassembled WGS sequence"/>
</dbReference>
<reference evidence="1 2" key="1">
    <citation type="journal article" date="2016" name="Nat. Commun.">
        <title>Thousands of microbial genomes shed light on interconnected biogeochemical processes in an aquifer system.</title>
        <authorList>
            <person name="Anantharaman K."/>
            <person name="Brown C.T."/>
            <person name="Hug L.A."/>
            <person name="Sharon I."/>
            <person name="Castelle C.J."/>
            <person name="Probst A.J."/>
            <person name="Thomas B.C."/>
            <person name="Singh A."/>
            <person name="Wilkins M.J."/>
            <person name="Karaoz U."/>
            <person name="Brodie E.L."/>
            <person name="Williams K.H."/>
            <person name="Hubbard S.S."/>
            <person name="Banfield J.F."/>
        </authorList>
    </citation>
    <scope>NUCLEOTIDE SEQUENCE [LARGE SCALE GENOMIC DNA]</scope>
</reference>
<protein>
    <submittedName>
        <fullName evidence="1">Uncharacterized protein</fullName>
    </submittedName>
</protein>
<proteinExistence type="predicted"/>
<gene>
    <name evidence="1" type="ORF">A2W14_04805</name>
</gene>
<dbReference type="STRING" id="1798371.A2W14_04805"/>